<evidence type="ECO:0000256" key="1">
    <source>
        <dbReference type="SAM" id="MobiDB-lite"/>
    </source>
</evidence>
<evidence type="ECO:0000313" key="3">
    <source>
        <dbReference type="Proteomes" id="UP000765509"/>
    </source>
</evidence>
<gene>
    <name evidence="2" type="ORF">O181_009826</name>
</gene>
<comment type="caution">
    <text evidence="2">The sequence shown here is derived from an EMBL/GenBank/DDBJ whole genome shotgun (WGS) entry which is preliminary data.</text>
</comment>
<organism evidence="2 3">
    <name type="scientific">Austropuccinia psidii MF-1</name>
    <dbReference type="NCBI Taxonomy" id="1389203"/>
    <lineage>
        <taxon>Eukaryota</taxon>
        <taxon>Fungi</taxon>
        <taxon>Dikarya</taxon>
        <taxon>Basidiomycota</taxon>
        <taxon>Pucciniomycotina</taxon>
        <taxon>Pucciniomycetes</taxon>
        <taxon>Pucciniales</taxon>
        <taxon>Sphaerophragmiaceae</taxon>
        <taxon>Austropuccinia</taxon>
    </lineage>
</organism>
<accession>A0A9Q3GJU1</accession>
<feature type="region of interest" description="Disordered" evidence="1">
    <location>
        <begin position="1"/>
        <end position="53"/>
    </location>
</feature>
<dbReference type="EMBL" id="AVOT02002365">
    <property type="protein sequence ID" value="MBW0470111.1"/>
    <property type="molecule type" value="Genomic_DNA"/>
</dbReference>
<proteinExistence type="predicted"/>
<feature type="compositionally biased region" description="Basic and acidic residues" evidence="1">
    <location>
        <begin position="22"/>
        <end position="35"/>
    </location>
</feature>
<name>A0A9Q3GJU1_9BASI</name>
<dbReference type="AlphaFoldDB" id="A0A9Q3GJU1"/>
<sequence>MTPDLEKKGPVAPTSSKPAPELSKDKSKAPQKKNEGPNNNQFKGEGKANWNRTYPQRYRIPKLESSGMDSVFNMARTLM</sequence>
<protein>
    <submittedName>
        <fullName evidence="2">Uncharacterized protein</fullName>
    </submittedName>
</protein>
<evidence type="ECO:0000313" key="2">
    <source>
        <dbReference type="EMBL" id="MBW0470111.1"/>
    </source>
</evidence>
<dbReference type="Proteomes" id="UP000765509">
    <property type="component" value="Unassembled WGS sequence"/>
</dbReference>
<keyword evidence="3" id="KW-1185">Reference proteome</keyword>
<reference evidence="2" key="1">
    <citation type="submission" date="2021-03" db="EMBL/GenBank/DDBJ databases">
        <title>Draft genome sequence of rust myrtle Austropuccinia psidii MF-1, a brazilian biotype.</title>
        <authorList>
            <person name="Quecine M.C."/>
            <person name="Pachon D.M.R."/>
            <person name="Bonatelli M.L."/>
            <person name="Correr F.H."/>
            <person name="Franceschini L.M."/>
            <person name="Leite T.F."/>
            <person name="Margarido G.R.A."/>
            <person name="Almeida C.A."/>
            <person name="Ferrarezi J.A."/>
            <person name="Labate C.A."/>
        </authorList>
    </citation>
    <scope>NUCLEOTIDE SEQUENCE</scope>
    <source>
        <strain evidence="2">MF-1</strain>
    </source>
</reference>